<evidence type="ECO:0000259" key="7">
    <source>
        <dbReference type="Pfam" id="PF02770"/>
    </source>
</evidence>
<name>A0ABT1I7T8_9PSEU</name>
<dbReference type="Pfam" id="PF00441">
    <property type="entry name" value="Acyl-CoA_dh_1"/>
    <property type="match status" value="1"/>
</dbReference>
<dbReference type="Pfam" id="PF02770">
    <property type="entry name" value="Acyl-CoA_dh_M"/>
    <property type="match status" value="1"/>
</dbReference>
<dbReference type="InterPro" id="IPR009075">
    <property type="entry name" value="AcylCo_DH/oxidase_C"/>
</dbReference>
<evidence type="ECO:0000313" key="9">
    <source>
        <dbReference type="EMBL" id="MCP2268653.1"/>
    </source>
</evidence>
<keyword evidence="5" id="KW-0560">Oxidoreductase</keyword>
<dbReference type="Gene3D" id="1.10.540.10">
    <property type="entry name" value="Acyl-CoA dehydrogenase/oxidase, N-terminal domain"/>
    <property type="match status" value="1"/>
</dbReference>
<sequence length="443" mass="46612">MTGDQRNVDGSRRGAMGAALAVLNRLASTAVLDRLKLRKPLERTVYQATKAGFTAAGAASRTFVVARQSAPQRPRPAGDDGLFDLTPTDEQAMIRDTVAEFAAERLRPVAAEADARCAAPDEVLATVADMGVALVGIPEALGGVGDERSAVTNVLVAEAMAHGDMGLAVACLAPAAVSTALVLWGDEQQQATYLPAFLGSNVPAAALVIQEPRALFDPFSLQTKAYRTTDGFVLDGVKSMVPRATQAELFIVAADVDGRGPALFIVESGTSGVSVESEPAMGLRAAGLGRLRLDQVKVPAGALLGGADAYVECVRLARIGWCALAVGTAQAVLDYVIPYVNDRVAFGEPISHRQGVAFKVADIGIELEGMRLLTYRAAARAERGKSFAREAALARRLCAEKGMLIGNDGVQLLGGHGFVKEHPVERWYRDLRAVGLVEGIVLV</sequence>
<reference evidence="9 10" key="1">
    <citation type="submission" date="2022-06" db="EMBL/GenBank/DDBJ databases">
        <title>Genomic Encyclopedia of Archaeal and Bacterial Type Strains, Phase II (KMG-II): from individual species to whole genera.</title>
        <authorList>
            <person name="Goeker M."/>
        </authorList>
    </citation>
    <scope>NUCLEOTIDE SEQUENCE [LARGE SCALE GENOMIC DNA]</scope>
    <source>
        <strain evidence="9 10">DSM 44255</strain>
    </source>
</reference>
<keyword evidence="4 5" id="KW-0274">FAD</keyword>
<proteinExistence type="inferred from homology"/>
<dbReference type="InterPro" id="IPR009100">
    <property type="entry name" value="AcylCoA_DH/oxidase_NM_dom_sf"/>
</dbReference>
<evidence type="ECO:0000256" key="1">
    <source>
        <dbReference type="ARBA" id="ARBA00001974"/>
    </source>
</evidence>
<comment type="caution">
    <text evidence="9">The sequence shown here is derived from an EMBL/GenBank/DDBJ whole genome shotgun (WGS) entry which is preliminary data.</text>
</comment>
<feature type="domain" description="Acyl-CoA oxidase/dehydrogenase middle" evidence="7">
    <location>
        <begin position="207"/>
        <end position="296"/>
    </location>
</feature>
<evidence type="ECO:0000256" key="4">
    <source>
        <dbReference type="ARBA" id="ARBA00022827"/>
    </source>
</evidence>
<evidence type="ECO:0000256" key="5">
    <source>
        <dbReference type="RuleBase" id="RU362125"/>
    </source>
</evidence>
<dbReference type="Pfam" id="PF02771">
    <property type="entry name" value="Acyl-CoA_dh_N"/>
    <property type="match status" value="1"/>
</dbReference>
<evidence type="ECO:0000313" key="10">
    <source>
        <dbReference type="Proteomes" id="UP001205185"/>
    </source>
</evidence>
<dbReference type="EMBL" id="JAMTCO010000003">
    <property type="protein sequence ID" value="MCP2268653.1"/>
    <property type="molecule type" value="Genomic_DNA"/>
</dbReference>
<dbReference type="InterPro" id="IPR036250">
    <property type="entry name" value="AcylCo_DH-like_C"/>
</dbReference>
<dbReference type="PANTHER" id="PTHR43884">
    <property type="entry name" value="ACYL-COA DEHYDROGENASE"/>
    <property type="match status" value="1"/>
</dbReference>
<evidence type="ECO:0000256" key="2">
    <source>
        <dbReference type="ARBA" id="ARBA00009347"/>
    </source>
</evidence>
<evidence type="ECO:0000259" key="6">
    <source>
        <dbReference type="Pfam" id="PF00441"/>
    </source>
</evidence>
<comment type="cofactor">
    <cofactor evidence="1 5">
        <name>FAD</name>
        <dbReference type="ChEBI" id="CHEBI:57692"/>
    </cofactor>
</comment>
<dbReference type="Gene3D" id="2.40.110.10">
    <property type="entry name" value="Butyryl-CoA Dehydrogenase, subunit A, domain 2"/>
    <property type="match status" value="1"/>
</dbReference>
<protein>
    <recommendedName>
        <fullName evidence="11">Alkylation response protein AidB-like acyl-CoA dehydrogenase</fullName>
    </recommendedName>
</protein>
<dbReference type="InterPro" id="IPR046373">
    <property type="entry name" value="Acyl-CoA_Oxase/DH_mid-dom_sf"/>
</dbReference>
<feature type="domain" description="Acyl-CoA dehydrogenase/oxidase N-terminal" evidence="8">
    <location>
        <begin position="88"/>
        <end position="197"/>
    </location>
</feature>
<keyword evidence="3 5" id="KW-0285">Flavoprotein</keyword>
<accession>A0ABT1I7T8</accession>
<organism evidence="9 10">
    <name type="scientific">Actinokineospora diospyrosa</name>
    <dbReference type="NCBI Taxonomy" id="103728"/>
    <lineage>
        <taxon>Bacteria</taxon>
        <taxon>Bacillati</taxon>
        <taxon>Actinomycetota</taxon>
        <taxon>Actinomycetes</taxon>
        <taxon>Pseudonocardiales</taxon>
        <taxon>Pseudonocardiaceae</taxon>
        <taxon>Actinokineospora</taxon>
    </lineage>
</organism>
<dbReference type="InterPro" id="IPR006091">
    <property type="entry name" value="Acyl-CoA_Oxase/DH_mid-dom"/>
</dbReference>
<keyword evidence="10" id="KW-1185">Reference proteome</keyword>
<gene>
    <name evidence="9" type="ORF">LV75_001140</name>
</gene>
<dbReference type="SUPFAM" id="SSF56645">
    <property type="entry name" value="Acyl-CoA dehydrogenase NM domain-like"/>
    <property type="match status" value="1"/>
</dbReference>
<evidence type="ECO:0008006" key="11">
    <source>
        <dbReference type="Google" id="ProtNLM"/>
    </source>
</evidence>
<feature type="domain" description="Acyl-CoA dehydrogenase/oxidase C-terminal" evidence="6">
    <location>
        <begin position="306"/>
        <end position="439"/>
    </location>
</feature>
<evidence type="ECO:0000256" key="3">
    <source>
        <dbReference type="ARBA" id="ARBA00022630"/>
    </source>
</evidence>
<dbReference type="InterPro" id="IPR037069">
    <property type="entry name" value="AcylCoA_DH/ox_N_sf"/>
</dbReference>
<dbReference type="InterPro" id="IPR006089">
    <property type="entry name" value="Acyl-CoA_DH_CS"/>
</dbReference>
<dbReference type="PANTHER" id="PTHR43884:SF12">
    <property type="entry name" value="ISOVALERYL-COA DEHYDROGENASE, MITOCHONDRIAL-RELATED"/>
    <property type="match status" value="1"/>
</dbReference>
<dbReference type="InterPro" id="IPR013786">
    <property type="entry name" value="AcylCoA_DH/ox_N"/>
</dbReference>
<dbReference type="Proteomes" id="UP001205185">
    <property type="component" value="Unassembled WGS sequence"/>
</dbReference>
<dbReference type="PROSITE" id="PS00073">
    <property type="entry name" value="ACYL_COA_DH_2"/>
    <property type="match status" value="1"/>
</dbReference>
<evidence type="ECO:0000259" key="8">
    <source>
        <dbReference type="Pfam" id="PF02771"/>
    </source>
</evidence>
<dbReference type="Gene3D" id="1.20.140.10">
    <property type="entry name" value="Butyryl-CoA Dehydrogenase, subunit A, domain 3"/>
    <property type="match status" value="1"/>
</dbReference>
<comment type="similarity">
    <text evidence="2 5">Belongs to the acyl-CoA dehydrogenase family.</text>
</comment>
<dbReference type="SUPFAM" id="SSF47203">
    <property type="entry name" value="Acyl-CoA dehydrogenase C-terminal domain-like"/>
    <property type="match status" value="1"/>
</dbReference>